<proteinExistence type="predicted"/>
<dbReference type="EMBL" id="BGPR01000194">
    <property type="protein sequence ID" value="GBM03725.1"/>
    <property type="molecule type" value="Genomic_DNA"/>
</dbReference>
<organism evidence="2 3">
    <name type="scientific">Araneus ventricosus</name>
    <name type="common">Orbweaver spider</name>
    <name type="synonym">Epeira ventricosa</name>
    <dbReference type="NCBI Taxonomy" id="182803"/>
    <lineage>
        <taxon>Eukaryota</taxon>
        <taxon>Metazoa</taxon>
        <taxon>Ecdysozoa</taxon>
        <taxon>Arthropoda</taxon>
        <taxon>Chelicerata</taxon>
        <taxon>Arachnida</taxon>
        <taxon>Araneae</taxon>
        <taxon>Araneomorphae</taxon>
        <taxon>Entelegynae</taxon>
        <taxon>Araneoidea</taxon>
        <taxon>Araneidae</taxon>
        <taxon>Araneus</taxon>
    </lineage>
</organism>
<comment type="caution">
    <text evidence="2">The sequence shown here is derived from an EMBL/GenBank/DDBJ whole genome shotgun (WGS) entry which is preliminary data.</text>
</comment>
<keyword evidence="1" id="KW-0472">Membrane</keyword>
<accession>A0A4Y2CKB8</accession>
<dbReference type="Proteomes" id="UP000499080">
    <property type="component" value="Unassembled WGS sequence"/>
</dbReference>
<name>A0A4Y2CKB8_ARAVE</name>
<sequence>MTQTRGRIGVMGFEATRAVIPQTRGRDIRNLKEAKQSSTKIRLIMKECTFSTFGAGFFFAAFGLGLIGYGCILLYEMNCVGATFLAFGSLTSVFGFFLFSTVSSGGVYSIDGSTRSESADMEMSLNPGGYFRSRII</sequence>
<keyword evidence="3" id="KW-1185">Reference proteome</keyword>
<gene>
    <name evidence="2" type="ORF">AVEN_134945_1</name>
</gene>
<evidence type="ECO:0000313" key="2">
    <source>
        <dbReference type="EMBL" id="GBM03725.1"/>
    </source>
</evidence>
<protein>
    <submittedName>
        <fullName evidence="2">Uncharacterized protein</fullName>
    </submittedName>
</protein>
<feature type="transmembrane region" description="Helical" evidence="1">
    <location>
        <begin position="81"/>
        <end position="99"/>
    </location>
</feature>
<reference evidence="2 3" key="1">
    <citation type="journal article" date="2019" name="Sci. Rep.">
        <title>Orb-weaving spider Araneus ventricosus genome elucidates the spidroin gene catalogue.</title>
        <authorList>
            <person name="Kono N."/>
            <person name="Nakamura H."/>
            <person name="Ohtoshi R."/>
            <person name="Moran D.A.P."/>
            <person name="Shinohara A."/>
            <person name="Yoshida Y."/>
            <person name="Fujiwara M."/>
            <person name="Mori M."/>
            <person name="Tomita M."/>
            <person name="Arakawa K."/>
        </authorList>
    </citation>
    <scope>NUCLEOTIDE SEQUENCE [LARGE SCALE GENOMIC DNA]</scope>
</reference>
<keyword evidence="1" id="KW-1133">Transmembrane helix</keyword>
<evidence type="ECO:0000256" key="1">
    <source>
        <dbReference type="SAM" id="Phobius"/>
    </source>
</evidence>
<feature type="transmembrane region" description="Helical" evidence="1">
    <location>
        <begin position="50"/>
        <end position="75"/>
    </location>
</feature>
<keyword evidence="1" id="KW-0812">Transmembrane</keyword>
<evidence type="ECO:0000313" key="3">
    <source>
        <dbReference type="Proteomes" id="UP000499080"/>
    </source>
</evidence>
<dbReference type="AlphaFoldDB" id="A0A4Y2CKB8"/>